<protein>
    <recommendedName>
        <fullName evidence="5">Alanine racemase</fullName>
        <ecNumber evidence="5">5.1.1.1</ecNumber>
    </recommendedName>
</protein>
<keyword evidence="2 5" id="KW-0663">Pyridoxal phosphate</keyword>
<dbReference type="Gene3D" id="3.20.20.10">
    <property type="entry name" value="Alanine racemase"/>
    <property type="match status" value="1"/>
</dbReference>
<dbReference type="PRINTS" id="PR00992">
    <property type="entry name" value="ALARACEMASE"/>
</dbReference>
<feature type="region of interest" description="Disordered" evidence="6">
    <location>
        <begin position="584"/>
        <end position="608"/>
    </location>
</feature>
<organism evidence="8 9">
    <name type="scientific">Pseudoglutamicibacter albus</name>
    <dbReference type="NCBI Taxonomy" id="98671"/>
    <lineage>
        <taxon>Bacteria</taxon>
        <taxon>Bacillati</taxon>
        <taxon>Actinomycetota</taxon>
        <taxon>Actinomycetes</taxon>
        <taxon>Micrococcales</taxon>
        <taxon>Micrococcaceae</taxon>
        <taxon>Pseudoglutamicibacter</taxon>
    </lineage>
</organism>
<evidence type="ECO:0000259" key="7">
    <source>
        <dbReference type="SMART" id="SM01005"/>
    </source>
</evidence>
<dbReference type="InterPro" id="IPR011079">
    <property type="entry name" value="Ala_racemase_C"/>
</dbReference>
<feature type="domain" description="Alanine racemase C-terminal" evidence="7">
    <location>
        <begin position="297"/>
        <end position="426"/>
    </location>
</feature>
<dbReference type="EC" id="5.1.1.1" evidence="5"/>
<dbReference type="Proteomes" id="UP001180715">
    <property type="component" value="Unassembled WGS sequence"/>
</dbReference>
<sequence length="645" mass="67359">MCSHSFSSTSSPAGADHNASDAVGTATFGADDAAQAPASAPVTQWLHAHDAVAAAPERCAEIDLGALAANVARIRQQVGQAHIMAIVKAQAYGHGAIECARAALDAGATWVGTAHVSEALELRAAGIEAPMVCWLHTSDTDFEAAVAQGIDVGVSGWELDPMIEAARAVGRTARIHLKIDTGLGRNGCTAAEWPHLVERAAAAERVGDIRVVGVFSHFAMADEPEHPANDVQTQAFEDALAVVADAGLKPEVRHIANTPATFTRPDAIYDMVRVGLGLYGLSPFEGVSSAELGLRPVMRLVAHVAAAKRVDAGQGVSYGLRWRAEKPTTLGLVPVGYADGIPRIAEGTHVTIDSVRYPVVGRIAMDQFVIDLGGEADPAEFVGKDAVVFGDPAHGEPGVEEWAEAAHTINYETVTGISDRVPRRMIPADGAAAGDAVGDDTAGACGGRAETADDSSLSLTIPTPAAMQCLARTLASELQAGDVLILTGELGAGKTTFTQGLGEGLGVREGITSPTFVLSRIHPSLTDGPALVHVDAYRLGSAEELEDLDLIDTVDESVTVVEWGRDRAEGLSESRLEITLERPIGGNTAAQPDSETPAPWEVEDEEEAAAPRIVTLNWVGPRWNEGATTGLRAALAEFTDTVKEG</sequence>
<dbReference type="SUPFAM" id="SSF51419">
    <property type="entry name" value="PLP-binding barrel"/>
    <property type="match status" value="1"/>
</dbReference>
<evidence type="ECO:0000256" key="1">
    <source>
        <dbReference type="ARBA" id="ARBA00001933"/>
    </source>
</evidence>
<dbReference type="SUPFAM" id="SSF52540">
    <property type="entry name" value="P-loop containing nucleoside triphosphate hydrolases"/>
    <property type="match status" value="1"/>
</dbReference>
<dbReference type="InterPro" id="IPR027417">
    <property type="entry name" value="P-loop_NTPase"/>
</dbReference>
<proteinExistence type="inferred from homology"/>
<dbReference type="RefSeq" id="WP_310247437.1">
    <property type="nucleotide sequence ID" value="NZ_JAVDXX010000001.1"/>
</dbReference>
<dbReference type="InterPro" id="IPR001608">
    <property type="entry name" value="Ala_racemase_N"/>
</dbReference>
<reference evidence="8" key="1">
    <citation type="submission" date="2023-07" db="EMBL/GenBank/DDBJ databases">
        <title>Sequencing the genomes of 1000 actinobacteria strains.</title>
        <authorList>
            <person name="Klenk H.-P."/>
        </authorList>
    </citation>
    <scope>NUCLEOTIDE SEQUENCE</scope>
    <source>
        <strain evidence="8">DSM 13068</strain>
    </source>
</reference>
<evidence type="ECO:0000256" key="3">
    <source>
        <dbReference type="ARBA" id="ARBA00023235"/>
    </source>
</evidence>
<dbReference type="NCBIfam" id="TIGR00150">
    <property type="entry name" value="T6A_YjeE"/>
    <property type="match status" value="1"/>
</dbReference>
<keyword evidence="3 5" id="KW-0413">Isomerase</keyword>
<dbReference type="SMART" id="SM01005">
    <property type="entry name" value="Ala_racemase_C"/>
    <property type="match status" value="1"/>
</dbReference>
<dbReference type="SUPFAM" id="SSF50621">
    <property type="entry name" value="Alanine racemase C-terminal domain-like"/>
    <property type="match status" value="1"/>
</dbReference>
<comment type="function">
    <text evidence="4">Required for the formation of a threonylcarbamoyl group on adenosine at position 37 (t(6)A37) in tRNAs that read codons beginning with adenine. Is involved in the transfer of the threonylcarbamoyl moiety of threonylcarbamoyl-AMP (TC-AMP) to the N6 group of A37, together with TsaD and TsaB. TsaE seems to play an indirect role in the t(6)A biosynthesis pathway, possibly in regulating the core enzymatic function of TsaD.</text>
</comment>
<dbReference type="PANTHER" id="PTHR30511">
    <property type="entry name" value="ALANINE RACEMASE"/>
    <property type="match status" value="1"/>
</dbReference>
<dbReference type="NCBIfam" id="TIGR00492">
    <property type="entry name" value="alr"/>
    <property type="match status" value="1"/>
</dbReference>
<evidence type="ECO:0000256" key="5">
    <source>
        <dbReference type="HAMAP-Rule" id="MF_01201"/>
    </source>
</evidence>
<feature type="binding site" evidence="5">
    <location>
        <position position="365"/>
    </location>
    <ligand>
        <name>substrate</name>
    </ligand>
</feature>
<feature type="active site" description="Proton acceptor; specific for L-alanine" evidence="5">
    <location>
        <position position="318"/>
    </location>
</feature>
<comment type="catalytic activity">
    <reaction evidence="5">
        <text>L-alanine = D-alanine</text>
        <dbReference type="Rhea" id="RHEA:20249"/>
        <dbReference type="ChEBI" id="CHEBI:57416"/>
        <dbReference type="ChEBI" id="CHEBI:57972"/>
        <dbReference type="EC" id="5.1.1.1"/>
    </reaction>
</comment>
<accession>A0ABU1Z0A5</accession>
<dbReference type="EMBL" id="JAVDXX010000001">
    <property type="protein sequence ID" value="MDR7294039.1"/>
    <property type="molecule type" value="Genomic_DNA"/>
</dbReference>
<comment type="similarity">
    <text evidence="5">Belongs to the alanine racemase family.</text>
</comment>
<dbReference type="Pfam" id="PF00842">
    <property type="entry name" value="Ala_racemase_C"/>
    <property type="match status" value="1"/>
</dbReference>
<dbReference type="GO" id="GO:0008784">
    <property type="term" value="F:alanine racemase activity"/>
    <property type="evidence" value="ECO:0007669"/>
    <property type="project" value="UniProtKB-EC"/>
</dbReference>
<comment type="function">
    <text evidence="5">Catalyzes the interconversion of L-alanine and D-alanine. May also act on other amino acids.</text>
</comment>
<dbReference type="InterPro" id="IPR009006">
    <property type="entry name" value="Ala_racemase/Decarboxylase_C"/>
</dbReference>
<dbReference type="InterPro" id="IPR029066">
    <property type="entry name" value="PLP-binding_barrel"/>
</dbReference>
<comment type="cofactor">
    <cofactor evidence="1 5">
        <name>pyridoxal 5'-phosphate</name>
        <dbReference type="ChEBI" id="CHEBI:597326"/>
    </cofactor>
</comment>
<dbReference type="Pfam" id="PF02367">
    <property type="entry name" value="TsaE"/>
    <property type="match status" value="1"/>
</dbReference>
<dbReference type="Gene3D" id="2.40.37.10">
    <property type="entry name" value="Lyase, Ornithine Decarboxylase, Chain A, domain 1"/>
    <property type="match status" value="1"/>
</dbReference>
<evidence type="ECO:0000256" key="2">
    <source>
        <dbReference type="ARBA" id="ARBA00022898"/>
    </source>
</evidence>
<comment type="caution">
    <text evidence="8">The sequence shown here is derived from an EMBL/GenBank/DDBJ whole genome shotgun (WGS) entry which is preliminary data.</text>
</comment>
<keyword evidence="9" id="KW-1185">Reference proteome</keyword>
<evidence type="ECO:0000313" key="8">
    <source>
        <dbReference type="EMBL" id="MDR7294039.1"/>
    </source>
</evidence>
<dbReference type="HAMAP" id="MF_01201">
    <property type="entry name" value="Ala_racemase"/>
    <property type="match status" value="1"/>
</dbReference>
<dbReference type="InterPro" id="IPR003442">
    <property type="entry name" value="T6A_TsaE"/>
</dbReference>
<evidence type="ECO:0000256" key="6">
    <source>
        <dbReference type="SAM" id="MobiDB-lite"/>
    </source>
</evidence>
<dbReference type="Gene3D" id="3.40.50.300">
    <property type="entry name" value="P-loop containing nucleotide triphosphate hydrolases"/>
    <property type="match status" value="1"/>
</dbReference>
<feature type="modified residue" description="N6-(pyridoxal phosphate)lysine" evidence="5">
    <location>
        <position position="88"/>
    </location>
</feature>
<name>A0ABU1Z0A5_9MICC</name>
<dbReference type="CDD" id="cd00430">
    <property type="entry name" value="PLPDE_III_AR"/>
    <property type="match status" value="1"/>
</dbReference>
<feature type="active site" description="Proton acceptor; specific for D-alanine" evidence="5">
    <location>
        <position position="88"/>
    </location>
</feature>
<comment type="pathway">
    <text evidence="5">Amino-acid biosynthesis; D-alanine biosynthesis; D-alanine from L-alanine: step 1/1.</text>
</comment>
<feature type="binding site" evidence="5">
    <location>
        <position position="185"/>
    </location>
    <ligand>
        <name>substrate</name>
    </ligand>
</feature>
<dbReference type="InterPro" id="IPR000821">
    <property type="entry name" value="Ala_racemase"/>
</dbReference>
<evidence type="ECO:0000256" key="4">
    <source>
        <dbReference type="ARBA" id="ARBA00024908"/>
    </source>
</evidence>
<evidence type="ECO:0000313" key="9">
    <source>
        <dbReference type="Proteomes" id="UP001180715"/>
    </source>
</evidence>
<gene>
    <name evidence="8" type="ORF">J2S67_001307</name>
</gene>
<dbReference type="PANTHER" id="PTHR30511:SF0">
    <property type="entry name" value="ALANINE RACEMASE, CATABOLIC-RELATED"/>
    <property type="match status" value="1"/>
</dbReference>
<dbReference type="Pfam" id="PF01168">
    <property type="entry name" value="Ala_racemase_N"/>
    <property type="match status" value="1"/>
</dbReference>